<dbReference type="SUPFAM" id="SSF52540">
    <property type="entry name" value="P-loop containing nucleoside triphosphate hydrolases"/>
    <property type="match status" value="1"/>
</dbReference>
<dbReference type="KEGG" id="sna:Snas_3727"/>
<dbReference type="OrthoDB" id="4379468at2"/>
<dbReference type="Pfam" id="PF00350">
    <property type="entry name" value="Dynamin_N"/>
    <property type="match status" value="1"/>
</dbReference>
<keyword evidence="3" id="KW-0378">Hydrolase</keyword>
<sequence>MASGPLSTRVAALCAELSPRLSPRSRAEVDGVRARIGQPLRVAIAGRLKAGKSTLVNALIGRRVAPTEVGECTRLVTQFRYGTSDRVDVVKRDGTRVSLPLDDAGMVPQKLNVPREQVAYVDVTLTSDRLENLTVVDTPGMSSVNTSISNEANKFLFDAPIADDIDPDSQSALSGAEAIIYTFTQSVREDDLQALEAFRTMSSRLSSNPINSLGLFNKVDKLAPTPSGDPWPVAEPLSRSQSQLMRRVVSDVVPVVGLLAETTEAGRLTAADCEALRKLAELPQEERTVLLAAASLFSTRECPVSPEQRERLLRLLDLYGINFAIAHLVANPSMATGELVRLLFAASGFPRLRQTLEQAFRLRSDAIKAGWGLARLETLASTTASPQEREMLRDAIERVIQDPQYHRLRLIEVAAQVTTGTVELPSDMESEIARLALSSEPSHVLGLPANDHEALVKAALAANNRWRAFAVGGASPAQARVAHVVARGFHLLAQQLRSPRTAH</sequence>
<dbReference type="AlphaFoldDB" id="D3PXQ4"/>
<evidence type="ECO:0000256" key="1">
    <source>
        <dbReference type="ARBA" id="ARBA00004370"/>
    </source>
</evidence>
<feature type="domain" description="Dynamin N-terminal" evidence="6">
    <location>
        <begin position="42"/>
        <end position="155"/>
    </location>
</feature>
<accession>D3PXQ4</accession>
<keyword evidence="2" id="KW-0547">Nucleotide-binding</keyword>
<evidence type="ECO:0000256" key="2">
    <source>
        <dbReference type="ARBA" id="ARBA00022741"/>
    </source>
</evidence>
<dbReference type="GO" id="GO:0005525">
    <property type="term" value="F:GTP binding"/>
    <property type="evidence" value="ECO:0007669"/>
    <property type="project" value="UniProtKB-KW"/>
</dbReference>
<dbReference type="GO" id="GO:0016020">
    <property type="term" value="C:membrane"/>
    <property type="evidence" value="ECO:0007669"/>
    <property type="project" value="UniProtKB-SubCell"/>
</dbReference>
<dbReference type="Gene3D" id="3.40.50.300">
    <property type="entry name" value="P-loop containing nucleotide triphosphate hydrolases"/>
    <property type="match status" value="1"/>
</dbReference>
<evidence type="ECO:0000256" key="3">
    <source>
        <dbReference type="ARBA" id="ARBA00022801"/>
    </source>
</evidence>
<protein>
    <recommendedName>
        <fullName evidence="6">Dynamin N-terminal domain-containing protein</fullName>
    </recommendedName>
</protein>
<comment type="subcellular location">
    <subcellularLocation>
        <location evidence="1">Membrane</location>
    </subcellularLocation>
</comment>
<proteinExistence type="predicted"/>
<dbReference type="GO" id="GO:0003924">
    <property type="term" value="F:GTPase activity"/>
    <property type="evidence" value="ECO:0007669"/>
    <property type="project" value="InterPro"/>
</dbReference>
<reference evidence="7 8" key="1">
    <citation type="journal article" date="2009" name="Stand. Genomic Sci.">
        <title>Complete genome sequence of Stackebrandtia nassauensis type strain (LLR-40K-21).</title>
        <authorList>
            <person name="Munk C."/>
            <person name="Lapidus A."/>
            <person name="Copeland A."/>
            <person name="Jando M."/>
            <person name="Mayilraj S."/>
            <person name="Glavina Del Rio T."/>
            <person name="Nolan M."/>
            <person name="Chen F."/>
            <person name="Lucas S."/>
            <person name="Tice H."/>
            <person name="Cheng J.F."/>
            <person name="Han C."/>
            <person name="Detter J.C."/>
            <person name="Bruce D."/>
            <person name="Goodwin L."/>
            <person name="Chain P."/>
            <person name="Pitluck S."/>
            <person name="Goker M."/>
            <person name="Ovchinikova G."/>
            <person name="Pati A."/>
            <person name="Ivanova N."/>
            <person name="Mavromatis K."/>
            <person name="Chen A."/>
            <person name="Palaniappan K."/>
            <person name="Land M."/>
            <person name="Hauser L."/>
            <person name="Chang Y.J."/>
            <person name="Jeffries C.D."/>
            <person name="Bristow J."/>
            <person name="Eisen J.A."/>
            <person name="Markowitz V."/>
            <person name="Hugenholtz P."/>
            <person name="Kyrpides N.C."/>
            <person name="Klenk H.P."/>
        </authorList>
    </citation>
    <scope>NUCLEOTIDE SEQUENCE [LARGE SCALE GENOMIC DNA]</scope>
    <source>
        <strain evidence="8">DSM 44728 / CIP 108903 / NRRL B-16338 / NBRC 102104 / LLR-40K-21</strain>
    </source>
</reference>
<dbReference type="InterPro" id="IPR027417">
    <property type="entry name" value="P-loop_NTPase"/>
</dbReference>
<dbReference type="InterPro" id="IPR045063">
    <property type="entry name" value="Dynamin_N"/>
</dbReference>
<dbReference type="InterPro" id="IPR027094">
    <property type="entry name" value="Mitofusin_fam"/>
</dbReference>
<evidence type="ECO:0000256" key="5">
    <source>
        <dbReference type="ARBA" id="ARBA00023136"/>
    </source>
</evidence>
<keyword evidence="8" id="KW-1185">Reference proteome</keyword>
<name>D3PXQ4_STANL</name>
<dbReference type="EMBL" id="CP001778">
    <property type="protein sequence ID" value="ADD43384.1"/>
    <property type="molecule type" value="Genomic_DNA"/>
</dbReference>
<dbReference type="Proteomes" id="UP000000844">
    <property type="component" value="Chromosome"/>
</dbReference>
<keyword evidence="5" id="KW-0472">Membrane</keyword>
<dbReference type="PANTHER" id="PTHR10465:SF0">
    <property type="entry name" value="SARCALUMENIN"/>
    <property type="match status" value="1"/>
</dbReference>
<dbReference type="HOGENOM" id="CLU_031445_0_0_11"/>
<evidence type="ECO:0000313" key="7">
    <source>
        <dbReference type="EMBL" id="ADD43384.1"/>
    </source>
</evidence>
<dbReference type="eggNOG" id="COG0699">
    <property type="taxonomic scope" value="Bacteria"/>
</dbReference>
<organism evidence="7 8">
    <name type="scientific">Stackebrandtia nassauensis (strain DSM 44728 / CIP 108903 / NRRL B-16338 / NBRC 102104 / LLR-40K-21)</name>
    <dbReference type="NCBI Taxonomy" id="446470"/>
    <lineage>
        <taxon>Bacteria</taxon>
        <taxon>Bacillati</taxon>
        <taxon>Actinomycetota</taxon>
        <taxon>Actinomycetes</taxon>
        <taxon>Glycomycetales</taxon>
        <taxon>Glycomycetaceae</taxon>
        <taxon>Stackebrandtia</taxon>
    </lineage>
</organism>
<keyword evidence="4" id="KW-0342">GTP-binding</keyword>
<gene>
    <name evidence="7" type="ordered locus">Snas_3727</name>
</gene>
<dbReference type="PANTHER" id="PTHR10465">
    <property type="entry name" value="TRANSMEMBRANE GTPASE FZO1"/>
    <property type="match status" value="1"/>
</dbReference>
<evidence type="ECO:0000259" key="6">
    <source>
        <dbReference type="Pfam" id="PF00350"/>
    </source>
</evidence>
<evidence type="ECO:0000256" key="4">
    <source>
        <dbReference type="ARBA" id="ARBA00023134"/>
    </source>
</evidence>
<dbReference type="STRING" id="446470.Snas_3727"/>
<evidence type="ECO:0000313" key="8">
    <source>
        <dbReference type="Proteomes" id="UP000000844"/>
    </source>
</evidence>